<dbReference type="RefSeq" id="XP_031552014.1">
    <property type="nucleotide sequence ID" value="XM_031696154.1"/>
</dbReference>
<sequence>MDLWEPLRDMLDRKFLTWVVILILGRLFFLILYTVWLCDCFFREFKMEIPCKDFTLYPEPKIMSAVWLVIVSITSVCLINFARQWHETSPLRSIFDNHLYRKKYFYELCFINILVIIYDLITIFAREFQVRTTVLYCAYILEHITSTALMLTLNFIPEFVQNVPQYNPKYCVYKITLLLYSIENYVLHALGTVVAAYRLVSVPTCSNTPENQNNTDCYDVLAVIMLFLLVSVLAIRLKVGEFFLAKFFEEDVNVLDPPSRKLRSD</sequence>
<gene>
    <name evidence="3" type="primary">LOC116289258</name>
</gene>
<dbReference type="KEGG" id="aten:116289258"/>
<dbReference type="OrthoDB" id="5962355at2759"/>
<feature type="transmembrane region" description="Helical" evidence="1">
    <location>
        <begin position="177"/>
        <end position="200"/>
    </location>
</feature>
<keyword evidence="1" id="KW-1133">Transmembrane helix</keyword>
<evidence type="ECO:0000313" key="2">
    <source>
        <dbReference type="Proteomes" id="UP000515163"/>
    </source>
</evidence>
<feature type="transmembrane region" description="Helical" evidence="1">
    <location>
        <begin position="133"/>
        <end position="156"/>
    </location>
</feature>
<dbReference type="InParanoid" id="A0A6P8H6J3"/>
<feature type="transmembrane region" description="Helical" evidence="1">
    <location>
        <begin position="15"/>
        <end position="36"/>
    </location>
</feature>
<protein>
    <submittedName>
        <fullName evidence="3">Uncharacterized protein LOC116289258</fullName>
    </submittedName>
</protein>
<organism evidence="2 3">
    <name type="scientific">Actinia tenebrosa</name>
    <name type="common">Australian red waratah sea anemone</name>
    <dbReference type="NCBI Taxonomy" id="6105"/>
    <lineage>
        <taxon>Eukaryota</taxon>
        <taxon>Metazoa</taxon>
        <taxon>Cnidaria</taxon>
        <taxon>Anthozoa</taxon>
        <taxon>Hexacorallia</taxon>
        <taxon>Actiniaria</taxon>
        <taxon>Actiniidae</taxon>
        <taxon>Actinia</taxon>
    </lineage>
</organism>
<reference evidence="3" key="1">
    <citation type="submission" date="2025-08" db="UniProtKB">
        <authorList>
            <consortium name="RefSeq"/>
        </authorList>
    </citation>
    <scope>IDENTIFICATION</scope>
</reference>
<feature type="transmembrane region" description="Helical" evidence="1">
    <location>
        <begin position="220"/>
        <end position="237"/>
    </location>
</feature>
<dbReference type="Proteomes" id="UP000515163">
    <property type="component" value="Unplaced"/>
</dbReference>
<dbReference type="AlphaFoldDB" id="A0A6P8H6J3"/>
<accession>A0A6P8H6J3</accession>
<proteinExistence type="predicted"/>
<feature type="transmembrane region" description="Helical" evidence="1">
    <location>
        <begin position="62"/>
        <end position="83"/>
    </location>
</feature>
<dbReference type="GeneID" id="116289258"/>
<feature type="transmembrane region" description="Helical" evidence="1">
    <location>
        <begin position="104"/>
        <end position="121"/>
    </location>
</feature>
<evidence type="ECO:0000256" key="1">
    <source>
        <dbReference type="SAM" id="Phobius"/>
    </source>
</evidence>
<keyword evidence="2" id="KW-1185">Reference proteome</keyword>
<evidence type="ECO:0000313" key="3">
    <source>
        <dbReference type="RefSeq" id="XP_031552014.1"/>
    </source>
</evidence>
<keyword evidence="1" id="KW-0812">Transmembrane</keyword>
<name>A0A6P8H6J3_ACTTE</name>
<keyword evidence="1" id="KW-0472">Membrane</keyword>